<protein>
    <recommendedName>
        <fullName evidence="3">Sucrase ferredoxin</fullName>
    </recommendedName>
</protein>
<reference evidence="1 2" key="1">
    <citation type="submission" date="2016-10" db="EMBL/GenBank/DDBJ databases">
        <authorList>
            <person name="de Groot N.N."/>
        </authorList>
    </citation>
    <scope>NUCLEOTIDE SEQUENCE [LARGE SCALE GENOMIC DNA]</scope>
    <source>
        <strain evidence="1 2">DSM 44892</strain>
    </source>
</reference>
<evidence type="ECO:0000313" key="1">
    <source>
        <dbReference type="EMBL" id="SDH55894.1"/>
    </source>
</evidence>
<accession>A0A1G8DE78</accession>
<evidence type="ECO:0008006" key="3">
    <source>
        <dbReference type="Google" id="ProtNLM"/>
    </source>
</evidence>
<dbReference type="Proteomes" id="UP000183263">
    <property type="component" value="Unassembled WGS sequence"/>
</dbReference>
<dbReference type="OrthoDB" id="3399139at2"/>
<organism evidence="1 2">
    <name type="scientific">Rhodococcus triatomae</name>
    <dbReference type="NCBI Taxonomy" id="300028"/>
    <lineage>
        <taxon>Bacteria</taxon>
        <taxon>Bacillati</taxon>
        <taxon>Actinomycetota</taxon>
        <taxon>Actinomycetes</taxon>
        <taxon>Mycobacteriales</taxon>
        <taxon>Nocardiaceae</taxon>
        <taxon>Rhodococcus</taxon>
    </lineage>
</organism>
<evidence type="ECO:0000313" key="2">
    <source>
        <dbReference type="Proteomes" id="UP000183263"/>
    </source>
</evidence>
<dbReference type="Pfam" id="PF06999">
    <property type="entry name" value="Suc_Fer-like"/>
    <property type="match status" value="1"/>
</dbReference>
<dbReference type="SUPFAM" id="SSF52833">
    <property type="entry name" value="Thioredoxin-like"/>
    <property type="match status" value="1"/>
</dbReference>
<name>A0A1G8DE78_9NOCA</name>
<proteinExistence type="predicted"/>
<sequence>MNDSEWRPCSDNALSRGDPLAGTGSRGLHWLLVELSGPWGFSAFLDSPATIDPEIGRALVRRAESAGMRIVGIRRPGRRQAEPRWRWAIADSRPGHESLYRGEVSDPTELLDVPLDGSAGTLSHEPIVAVCAHGKHDRCCAVRGRSAAADIARRYPELTWECSHLGGDRFAATMILLPHGLYYGRVDAADDPADLVHRYLRGSLDDRYLRGRSSLPEVVQAAQHHARAVTGEDRIDALAPVSVTASDDEYVVVLRHGEGRVAVRLAETLSEPILSTCSARVPGRVRQFRLVALAEDGTEGMGTGADGTGENG</sequence>
<dbReference type="InterPro" id="IPR009737">
    <property type="entry name" value="Aim32/Apd1-like"/>
</dbReference>
<gene>
    <name evidence="1" type="ORF">SAMN05444695_102278</name>
</gene>
<dbReference type="RefSeq" id="WP_072737665.1">
    <property type="nucleotide sequence ID" value="NZ_CP048813.1"/>
</dbReference>
<keyword evidence="2" id="KW-1185">Reference proteome</keyword>
<dbReference type="AlphaFoldDB" id="A0A1G8DE78"/>
<dbReference type="InterPro" id="IPR036249">
    <property type="entry name" value="Thioredoxin-like_sf"/>
</dbReference>
<dbReference type="EMBL" id="FNDN01000002">
    <property type="protein sequence ID" value="SDH55894.1"/>
    <property type="molecule type" value="Genomic_DNA"/>
</dbReference>